<evidence type="ECO:0000313" key="3">
    <source>
        <dbReference type="Proteomes" id="UP000649799"/>
    </source>
</evidence>
<dbReference type="Proteomes" id="UP000649799">
    <property type="component" value="Unassembled WGS sequence"/>
</dbReference>
<protein>
    <submittedName>
        <fullName evidence="2">Uncharacterized protein</fullName>
    </submittedName>
</protein>
<reference evidence="2 3" key="1">
    <citation type="submission" date="2020-03" db="EMBL/GenBank/DDBJ databases">
        <title>Cyclobacterium plantarum sp. nov., a marine bacterium isolated from a coastal-marine wetland.</title>
        <authorList>
            <person name="Sanchez-Porro C."/>
            <person name="Ventosa A."/>
            <person name="Amoozegar M."/>
        </authorList>
    </citation>
    <scope>NUCLEOTIDE SEQUENCE [LARGE SCALE GENOMIC DNA]</scope>
    <source>
        <strain evidence="2 3">GBPx2</strain>
    </source>
</reference>
<accession>A0ABX0HDV3</accession>
<evidence type="ECO:0000256" key="1">
    <source>
        <dbReference type="SAM" id="MobiDB-lite"/>
    </source>
</evidence>
<dbReference type="RefSeq" id="WP_166150976.1">
    <property type="nucleotide sequence ID" value="NZ_JAANYN010000014.1"/>
</dbReference>
<organism evidence="2 3">
    <name type="scientific">Cyclobacterium plantarum</name>
    <dbReference type="NCBI Taxonomy" id="2716263"/>
    <lineage>
        <taxon>Bacteria</taxon>
        <taxon>Pseudomonadati</taxon>
        <taxon>Bacteroidota</taxon>
        <taxon>Cytophagia</taxon>
        <taxon>Cytophagales</taxon>
        <taxon>Cyclobacteriaceae</taxon>
        <taxon>Cyclobacterium</taxon>
    </lineage>
</organism>
<comment type="caution">
    <text evidence="2">The sequence shown here is derived from an EMBL/GenBank/DDBJ whole genome shotgun (WGS) entry which is preliminary data.</text>
</comment>
<sequence length="92" mass="9919">MGFSPWNRISKRIKSAVGTADFFRKTGNTVPGGSFDRAQSSVGAADLVTMGFSPWNRISKRIKSAVGTADILPRQGLNHQENPPKNPPSHIG</sequence>
<keyword evidence="3" id="KW-1185">Reference proteome</keyword>
<name>A0ABX0HDV3_9BACT</name>
<feature type="region of interest" description="Disordered" evidence="1">
    <location>
        <begin position="70"/>
        <end position="92"/>
    </location>
</feature>
<evidence type="ECO:0000313" key="2">
    <source>
        <dbReference type="EMBL" id="NHE59500.1"/>
    </source>
</evidence>
<proteinExistence type="predicted"/>
<gene>
    <name evidence="2" type="ORF">G9Q97_22045</name>
</gene>
<dbReference type="EMBL" id="JAANYN010000014">
    <property type="protein sequence ID" value="NHE59500.1"/>
    <property type="molecule type" value="Genomic_DNA"/>
</dbReference>